<dbReference type="AlphaFoldDB" id="A0A7V8VG08"/>
<dbReference type="Gene3D" id="2.40.160.10">
    <property type="entry name" value="Porin"/>
    <property type="match status" value="1"/>
</dbReference>
<organism evidence="2 3">
    <name type="scientific">Thermogemmata fonticola</name>
    <dbReference type="NCBI Taxonomy" id="2755323"/>
    <lineage>
        <taxon>Bacteria</taxon>
        <taxon>Pseudomonadati</taxon>
        <taxon>Planctomycetota</taxon>
        <taxon>Planctomycetia</taxon>
        <taxon>Gemmatales</taxon>
        <taxon>Gemmataceae</taxon>
        <taxon>Thermogemmata</taxon>
    </lineage>
</organism>
<dbReference type="InterPro" id="IPR010870">
    <property type="entry name" value="Porin_O/P"/>
</dbReference>
<comment type="caution">
    <text evidence="2">The sequence shown here is derived from an EMBL/GenBank/DDBJ whole genome shotgun (WGS) entry which is preliminary data.</text>
</comment>
<protein>
    <recommendedName>
        <fullName evidence="4">Porin</fullName>
    </recommendedName>
</protein>
<evidence type="ECO:0000313" key="3">
    <source>
        <dbReference type="Proteomes" id="UP000542342"/>
    </source>
</evidence>
<dbReference type="SUPFAM" id="SSF56935">
    <property type="entry name" value="Porins"/>
    <property type="match status" value="1"/>
</dbReference>
<dbReference type="InterPro" id="IPR023614">
    <property type="entry name" value="Porin_dom_sf"/>
</dbReference>
<proteinExistence type="predicted"/>
<dbReference type="RefSeq" id="WP_194539098.1">
    <property type="nucleotide sequence ID" value="NZ_JACEFB010000012.1"/>
</dbReference>
<keyword evidence="3" id="KW-1185">Reference proteome</keyword>
<dbReference type="Proteomes" id="UP000542342">
    <property type="component" value="Unassembled WGS sequence"/>
</dbReference>
<dbReference type="EMBL" id="JACEFB010000012">
    <property type="protein sequence ID" value="MBA2227230.1"/>
    <property type="molecule type" value="Genomic_DNA"/>
</dbReference>
<sequence length="449" mass="50572">MANLGLLRGQELFSPLSCPPSVGMVPAADASDQPGIGGEEKRPEERLAELERRLDQLHEQLRQQRERSSSRPTAQITGMIQLDRYWTGEDSEFRQVYGVLPDGTAFRRVRIGVQGTYGPWEYRIIPDFAGAGRPSLLDVYIGLNDIPSLGHLRIGHFAEPFGLEQSSSTRGVNTLERSQLTEVYGRRRRVGLMVFNTWDQDQGTWAIGVFRSLNDIFGDDIGPREFRSALTGRLTRLLWYEEREQSLDLFHVGVSYSARVPQNREVQFQSRPEDRFGAAANNLPVLIDTGPIPASFYQLLVGEALWIRGPFSVQGEYLLVPVSTRTQGAVYFSAWYVQASVFLTGDHRQYRRDTAVLDAVIPRRDFLRRENGQWFVGPGAWELMVRLSHADLNDGGITGGRSTNLTFGLAWYLNPYMRIIANYIQTHPTSPQGPSAIGHIIGLRTALEF</sequence>
<evidence type="ECO:0000256" key="1">
    <source>
        <dbReference type="SAM" id="MobiDB-lite"/>
    </source>
</evidence>
<feature type="region of interest" description="Disordered" evidence="1">
    <location>
        <begin position="24"/>
        <end position="43"/>
    </location>
</feature>
<dbReference type="Pfam" id="PF07396">
    <property type="entry name" value="Porin_O_P"/>
    <property type="match status" value="1"/>
</dbReference>
<gene>
    <name evidence="2" type="ORF">H0921_13795</name>
</gene>
<evidence type="ECO:0008006" key="4">
    <source>
        <dbReference type="Google" id="ProtNLM"/>
    </source>
</evidence>
<reference evidence="2 3" key="1">
    <citation type="submission" date="2020-07" db="EMBL/GenBank/DDBJ databases">
        <title>Thermogemmata thermophila gen. nov., sp. nov., a novel moderate thermophilic planctomycete from a Kamchatka hot spring.</title>
        <authorList>
            <person name="Elcheninov A.G."/>
            <person name="Podosokorskaya O.A."/>
            <person name="Kovaleva O.L."/>
            <person name="Novikov A."/>
            <person name="Bonch-Osmolovskaya E.A."/>
            <person name="Toshchakov S.V."/>
            <person name="Kublanov I.V."/>
        </authorList>
    </citation>
    <scope>NUCLEOTIDE SEQUENCE [LARGE SCALE GENOMIC DNA]</scope>
    <source>
        <strain evidence="2 3">2918</strain>
    </source>
</reference>
<evidence type="ECO:0000313" key="2">
    <source>
        <dbReference type="EMBL" id="MBA2227230.1"/>
    </source>
</evidence>
<name>A0A7V8VG08_9BACT</name>
<accession>A0A7V8VG08</accession>